<dbReference type="PANTHER" id="PTHR45683">
    <property type="entry name" value="MITOCHONDRIAL NICOTINAMIDE ADENINE DINUCLEOTIDE TRANSPORTER 1-RELATED-RELATED"/>
    <property type="match status" value="1"/>
</dbReference>
<evidence type="ECO:0000256" key="7">
    <source>
        <dbReference type="ARBA" id="ARBA00022989"/>
    </source>
</evidence>
<dbReference type="InterPro" id="IPR023395">
    <property type="entry name" value="MCP_dom_sf"/>
</dbReference>
<keyword evidence="7" id="KW-1133">Transmembrane helix</keyword>
<reference evidence="16" key="1">
    <citation type="submission" date="2023-07" db="EMBL/GenBank/DDBJ databases">
        <title>Chromosome-level genome assembly of Artemia franciscana.</title>
        <authorList>
            <person name="Jo E."/>
        </authorList>
    </citation>
    <scope>NUCLEOTIDE SEQUENCE</scope>
    <source>
        <tissue evidence="16">Whole body</tissue>
    </source>
</reference>
<dbReference type="AlphaFoldDB" id="A0AA88H7K2"/>
<dbReference type="GO" id="GO:0015215">
    <property type="term" value="F:nucleotide transmembrane transporter activity"/>
    <property type="evidence" value="ECO:0007669"/>
    <property type="project" value="UniProtKB-ARBA"/>
</dbReference>
<dbReference type="Pfam" id="PF00153">
    <property type="entry name" value="Mito_carr"/>
    <property type="match status" value="3"/>
</dbReference>
<feature type="non-terminal residue" evidence="16">
    <location>
        <position position="259"/>
    </location>
</feature>
<comment type="catalytic activity">
    <reaction evidence="10">
        <text>FAD(in) = FAD(out)</text>
        <dbReference type="Rhea" id="RHEA:76535"/>
        <dbReference type="ChEBI" id="CHEBI:57692"/>
    </reaction>
</comment>
<evidence type="ECO:0000256" key="13">
    <source>
        <dbReference type="ARBA" id="ARBA00079992"/>
    </source>
</evidence>
<evidence type="ECO:0000256" key="8">
    <source>
        <dbReference type="ARBA" id="ARBA00023128"/>
    </source>
</evidence>
<evidence type="ECO:0000256" key="12">
    <source>
        <dbReference type="ARBA" id="ARBA00070508"/>
    </source>
</evidence>
<evidence type="ECO:0000256" key="1">
    <source>
        <dbReference type="ARBA" id="ARBA00004448"/>
    </source>
</evidence>
<evidence type="ECO:0000256" key="10">
    <source>
        <dbReference type="ARBA" id="ARBA00050907"/>
    </source>
</evidence>
<proteinExistence type="inferred from homology"/>
<evidence type="ECO:0000256" key="11">
    <source>
        <dbReference type="ARBA" id="ARBA00058619"/>
    </source>
</evidence>
<dbReference type="Proteomes" id="UP001187531">
    <property type="component" value="Unassembled WGS sequence"/>
</dbReference>
<dbReference type="InterPro" id="IPR018108">
    <property type="entry name" value="MCP_transmembrane"/>
</dbReference>
<keyword evidence="6" id="KW-0999">Mitochondrion inner membrane</keyword>
<dbReference type="GO" id="GO:0005743">
    <property type="term" value="C:mitochondrial inner membrane"/>
    <property type="evidence" value="ECO:0007669"/>
    <property type="project" value="UniProtKB-SubCell"/>
</dbReference>
<sequence length="259" mass="28743">MLLKDVRYEHLIAGISGGVASTLILHPLDLIKIRFAVNDGQISIRPQYKGFLDALANILKSEGTRGLYRGVTPNAWGAGAAWGSYFFIYNVIKTRMSNGDTSKNLGPILNMVAAAEAGVLTLALTNPIWVVKTRLCLQYGNSPARASDAKRYNGMIDAFVKTYKHEGIRGLYKGFIPGVFGVSHGAIQFMCYEEMKARYNMRRHLPIDAKLSTMEYLSFAALSKLIAATATYPYQVVRARLQDQHREYSGALDVIRKTL</sequence>
<dbReference type="FunFam" id="1.50.40.10:FF:000025">
    <property type="entry name" value="mitochondrial folate transporter/carrier"/>
    <property type="match status" value="1"/>
</dbReference>
<accession>A0AA88H7K2</accession>
<dbReference type="InterPro" id="IPR002067">
    <property type="entry name" value="MCP"/>
</dbReference>
<comment type="subcellular location">
    <subcellularLocation>
        <location evidence="1">Mitochondrion inner membrane</location>
        <topology evidence="1">Multi-pass membrane protein</topology>
    </subcellularLocation>
</comment>
<dbReference type="InterPro" id="IPR044712">
    <property type="entry name" value="SLC25A32-like"/>
</dbReference>
<gene>
    <name evidence="16" type="ORF">QYM36_018083</name>
</gene>
<evidence type="ECO:0000313" key="16">
    <source>
        <dbReference type="EMBL" id="KAK2703503.1"/>
    </source>
</evidence>
<feature type="repeat" description="Solcar" evidence="14">
    <location>
        <begin position="211"/>
        <end position="259"/>
    </location>
</feature>
<organism evidence="16 17">
    <name type="scientific">Artemia franciscana</name>
    <name type="common">Brine shrimp</name>
    <name type="synonym">Artemia sanfranciscana</name>
    <dbReference type="NCBI Taxonomy" id="6661"/>
    <lineage>
        <taxon>Eukaryota</taxon>
        <taxon>Metazoa</taxon>
        <taxon>Ecdysozoa</taxon>
        <taxon>Arthropoda</taxon>
        <taxon>Crustacea</taxon>
        <taxon>Branchiopoda</taxon>
        <taxon>Anostraca</taxon>
        <taxon>Artemiidae</taxon>
        <taxon>Artemia</taxon>
    </lineage>
</organism>
<evidence type="ECO:0000256" key="15">
    <source>
        <dbReference type="RuleBase" id="RU000488"/>
    </source>
</evidence>
<dbReference type="Gene3D" id="1.50.40.10">
    <property type="entry name" value="Mitochondrial carrier domain"/>
    <property type="match status" value="1"/>
</dbReference>
<name>A0AA88H7K2_ARTSF</name>
<keyword evidence="9 14" id="KW-0472">Membrane</keyword>
<evidence type="ECO:0000256" key="9">
    <source>
        <dbReference type="ARBA" id="ARBA00023136"/>
    </source>
</evidence>
<feature type="repeat" description="Solcar" evidence="14">
    <location>
        <begin position="105"/>
        <end position="198"/>
    </location>
</feature>
<protein>
    <recommendedName>
        <fullName evidence="12">Solute carrier family 25 member 32</fullName>
    </recommendedName>
    <alternativeName>
        <fullName evidence="13">Mitochondrial FAD transporter</fullName>
    </alternativeName>
</protein>
<keyword evidence="8" id="KW-0496">Mitochondrion</keyword>
<comment type="similarity">
    <text evidence="2 15">Belongs to the mitochondrial carrier (TC 2.A.29) family.</text>
</comment>
<dbReference type="PROSITE" id="PS50920">
    <property type="entry name" value="SOLCAR"/>
    <property type="match status" value="3"/>
</dbReference>
<keyword evidence="17" id="KW-1185">Reference proteome</keyword>
<comment type="function">
    <text evidence="11">Facilitates flavin adenine dinucleotide (FAD) translocation across the mitochondrial inner membrane into the mitochondrial matrix where it acts as a redox cofactor to assist flavoenzyme activities in fundamental metabolic processes including fatty acid beta-oxidation, amino acid and choline metabolism as well as mitochondrial electron transportation. In particular, provides FAD to DLD dehydrogenase of the glycine cleavage system, part of mitochondrial one-carbon metabolic pathway involved in neural tube closure in early embryogenesis.</text>
</comment>
<keyword evidence="3 15" id="KW-0813">Transport</keyword>
<comment type="caution">
    <text evidence="16">The sequence shown here is derived from an EMBL/GenBank/DDBJ whole genome shotgun (WGS) entry which is preliminary data.</text>
</comment>
<evidence type="ECO:0000256" key="4">
    <source>
        <dbReference type="ARBA" id="ARBA00022692"/>
    </source>
</evidence>
<keyword evidence="5" id="KW-0677">Repeat</keyword>
<dbReference type="SUPFAM" id="SSF103506">
    <property type="entry name" value="Mitochondrial carrier"/>
    <property type="match status" value="1"/>
</dbReference>
<evidence type="ECO:0000256" key="6">
    <source>
        <dbReference type="ARBA" id="ARBA00022792"/>
    </source>
</evidence>
<dbReference type="PRINTS" id="PR00926">
    <property type="entry name" value="MITOCARRIER"/>
</dbReference>
<evidence type="ECO:0000256" key="3">
    <source>
        <dbReference type="ARBA" id="ARBA00022448"/>
    </source>
</evidence>
<dbReference type="GO" id="GO:0015711">
    <property type="term" value="P:organic anion transport"/>
    <property type="evidence" value="ECO:0007669"/>
    <property type="project" value="UniProtKB-ARBA"/>
</dbReference>
<feature type="repeat" description="Solcar" evidence="14">
    <location>
        <begin position="8"/>
        <end position="95"/>
    </location>
</feature>
<evidence type="ECO:0000256" key="2">
    <source>
        <dbReference type="ARBA" id="ARBA00006375"/>
    </source>
</evidence>
<evidence type="ECO:0000256" key="14">
    <source>
        <dbReference type="PROSITE-ProRule" id="PRU00282"/>
    </source>
</evidence>
<evidence type="ECO:0000313" key="17">
    <source>
        <dbReference type="Proteomes" id="UP001187531"/>
    </source>
</evidence>
<dbReference type="EMBL" id="JAVRJZ010000090">
    <property type="protein sequence ID" value="KAK2703503.1"/>
    <property type="molecule type" value="Genomic_DNA"/>
</dbReference>
<evidence type="ECO:0000256" key="5">
    <source>
        <dbReference type="ARBA" id="ARBA00022737"/>
    </source>
</evidence>
<keyword evidence="4 14" id="KW-0812">Transmembrane</keyword>